<dbReference type="FunFam" id="3.90.650.10:FF:000011">
    <property type="entry name" value="Phosphoribosylformylglycinamidine cyclo-ligase"/>
    <property type="match status" value="1"/>
</dbReference>
<evidence type="ECO:0000256" key="11">
    <source>
        <dbReference type="ARBA" id="ARBA00031908"/>
    </source>
</evidence>
<accession>A0A060HQ82</accession>
<organism evidence="18 19">
    <name type="scientific">Nitrososphaera viennensis EN76</name>
    <dbReference type="NCBI Taxonomy" id="926571"/>
    <lineage>
        <taxon>Archaea</taxon>
        <taxon>Nitrososphaerota</taxon>
        <taxon>Nitrososphaeria</taxon>
        <taxon>Nitrososphaerales</taxon>
        <taxon>Nitrososphaeraceae</taxon>
        <taxon>Nitrososphaera</taxon>
    </lineage>
</organism>
<dbReference type="NCBIfam" id="TIGR00878">
    <property type="entry name" value="purM"/>
    <property type="match status" value="1"/>
</dbReference>
<sequence>MAVLKERRMTYRDAGVDVGKIRTAQKSIGDIISATHKMISAGKVLSGFGHYAGLVRLGSQTLALHSDGVGTKVLVAQLMNKFDTVGIDCVAMNVNDIICVGAKPVAFIDYIALRQANEKLLEQIAHGLVEGAKQSQMAIVGGETAVLPDVIAGEENAFDLAGMVLGTVDGGKPLLGGAIKPGDVILGVESSGLHSNGYTLARKVLLSKYSVDDSAEHLVQTVGEELLIPTRIYVKPVMELFKKKIAMHGLANITGGSFTKLPRLNKNVQYCLDGLPAPTGIFLQIQVDGNIETGEMYRTFNMGIGFCVIAPKASTEQVIRTFKRYKMGCKAVGRIEKGTGVVATLEGKKKQAL</sequence>
<dbReference type="Gene3D" id="3.30.1330.10">
    <property type="entry name" value="PurM-like, N-terminal domain"/>
    <property type="match status" value="1"/>
</dbReference>
<protein>
    <recommendedName>
        <fullName evidence="5 15">Phosphoribosylformylglycinamidine cyclo-ligase</fullName>
        <ecNumber evidence="4 15">6.3.3.1</ecNumber>
    </recommendedName>
    <alternativeName>
        <fullName evidence="12 15">AIR synthase</fullName>
    </alternativeName>
    <alternativeName>
        <fullName evidence="13 15">AIRS</fullName>
    </alternativeName>
    <alternativeName>
        <fullName evidence="11 15">Phosphoribosyl-aminoimidazole synthetase</fullName>
    </alternativeName>
</protein>
<keyword evidence="19" id="KW-1185">Reference proteome</keyword>
<dbReference type="Pfam" id="PF02769">
    <property type="entry name" value="AIRS_C"/>
    <property type="match status" value="1"/>
</dbReference>
<feature type="domain" description="PurM-like C-terminal" evidence="17">
    <location>
        <begin position="180"/>
        <end position="344"/>
    </location>
</feature>
<evidence type="ECO:0000313" key="18">
    <source>
        <dbReference type="EMBL" id="AIC15706.1"/>
    </source>
</evidence>
<dbReference type="FunFam" id="3.30.1330.10:FF:000020">
    <property type="entry name" value="Phosphoribosylformylglycinamidine cyclo-ligase"/>
    <property type="match status" value="1"/>
</dbReference>
<evidence type="ECO:0000256" key="8">
    <source>
        <dbReference type="ARBA" id="ARBA00022741"/>
    </source>
</evidence>
<dbReference type="Pfam" id="PF00586">
    <property type="entry name" value="AIRS"/>
    <property type="match status" value="1"/>
</dbReference>
<evidence type="ECO:0000256" key="7">
    <source>
        <dbReference type="ARBA" id="ARBA00022598"/>
    </source>
</evidence>
<keyword evidence="10 15" id="KW-0067">ATP-binding</keyword>
<evidence type="ECO:0000256" key="14">
    <source>
        <dbReference type="ARBA" id="ARBA00049057"/>
    </source>
</evidence>
<evidence type="ECO:0000256" key="2">
    <source>
        <dbReference type="ARBA" id="ARBA00004686"/>
    </source>
</evidence>
<dbReference type="GO" id="GO:0004637">
    <property type="term" value="F:phosphoribosylamine-glycine ligase activity"/>
    <property type="evidence" value="ECO:0007669"/>
    <property type="project" value="TreeGrafter"/>
</dbReference>
<dbReference type="GO" id="GO:0005829">
    <property type="term" value="C:cytosol"/>
    <property type="evidence" value="ECO:0007669"/>
    <property type="project" value="TreeGrafter"/>
</dbReference>
<dbReference type="SUPFAM" id="SSF55326">
    <property type="entry name" value="PurM N-terminal domain-like"/>
    <property type="match status" value="1"/>
</dbReference>
<evidence type="ECO:0000256" key="6">
    <source>
        <dbReference type="ARBA" id="ARBA00022490"/>
    </source>
</evidence>
<dbReference type="STRING" id="926571.NVIE_014650"/>
<dbReference type="GO" id="GO:0004641">
    <property type="term" value="F:phosphoribosylformylglycinamidine cyclo-ligase activity"/>
    <property type="evidence" value="ECO:0007669"/>
    <property type="project" value="UniProtKB-UniRule"/>
</dbReference>
<evidence type="ECO:0000256" key="12">
    <source>
        <dbReference type="ARBA" id="ARBA00032931"/>
    </source>
</evidence>
<evidence type="ECO:0000256" key="4">
    <source>
        <dbReference type="ARBA" id="ARBA00013047"/>
    </source>
</evidence>
<evidence type="ECO:0000256" key="9">
    <source>
        <dbReference type="ARBA" id="ARBA00022755"/>
    </source>
</evidence>
<dbReference type="AlphaFoldDB" id="A0A060HQ82"/>
<dbReference type="Gene3D" id="3.90.650.10">
    <property type="entry name" value="PurM-like C-terminal domain"/>
    <property type="match status" value="1"/>
</dbReference>
<evidence type="ECO:0000256" key="5">
    <source>
        <dbReference type="ARBA" id="ARBA00020367"/>
    </source>
</evidence>
<evidence type="ECO:0000256" key="1">
    <source>
        <dbReference type="ARBA" id="ARBA00004496"/>
    </source>
</evidence>
<dbReference type="KEGG" id="nvn:NVIE_014650"/>
<dbReference type="UniPathway" id="UPA00074">
    <property type="reaction ID" value="UER00129"/>
</dbReference>
<evidence type="ECO:0000259" key="16">
    <source>
        <dbReference type="Pfam" id="PF00586"/>
    </source>
</evidence>
<dbReference type="Proteomes" id="UP000027093">
    <property type="component" value="Chromosome"/>
</dbReference>
<comment type="catalytic activity">
    <reaction evidence="14 15">
        <text>2-formamido-N(1)-(5-O-phospho-beta-D-ribosyl)acetamidine + ATP = 5-amino-1-(5-phospho-beta-D-ribosyl)imidazole + ADP + phosphate + H(+)</text>
        <dbReference type="Rhea" id="RHEA:23032"/>
        <dbReference type="ChEBI" id="CHEBI:15378"/>
        <dbReference type="ChEBI" id="CHEBI:30616"/>
        <dbReference type="ChEBI" id="CHEBI:43474"/>
        <dbReference type="ChEBI" id="CHEBI:137981"/>
        <dbReference type="ChEBI" id="CHEBI:147287"/>
        <dbReference type="ChEBI" id="CHEBI:456216"/>
        <dbReference type="EC" id="6.3.3.1"/>
    </reaction>
</comment>
<keyword evidence="8 15" id="KW-0547">Nucleotide-binding</keyword>
<dbReference type="GO" id="GO:0046084">
    <property type="term" value="P:adenine biosynthetic process"/>
    <property type="evidence" value="ECO:0007669"/>
    <property type="project" value="TreeGrafter"/>
</dbReference>
<gene>
    <name evidence="15 18" type="primary">purM</name>
    <name evidence="18" type="ORF">NVIE_014650</name>
</gene>
<dbReference type="HAMAP" id="MF_00741">
    <property type="entry name" value="AIRS"/>
    <property type="match status" value="1"/>
</dbReference>
<dbReference type="InterPro" id="IPR004733">
    <property type="entry name" value="PurM_cligase"/>
</dbReference>
<evidence type="ECO:0000256" key="10">
    <source>
        <dbReference type="ARBA" id="ARBA00022840"/>
    </source>
</evidence>
<dbReference type="EC" id="6.3.3.1" evidence="4 15"/>
<keyword evidence="7 15" id="KW-0436">Ligase</keyword>
<name>A0A060HQ82_9ARCH</name>
<evidence type="ECO:0000256" key="15">
    <source>
        <dbReference type="HAMAP-Rule" id="MF_00741"/>
    </source>
</evidence>
<keyword evidence="9 15" id="KW-0658">Purine biosynthesis</keyword>
<dbReference type="GO" id="GO:0006189">
    <property type="term" value="P:'de novo' IMP biosynthetic process"/>
    <property type="evidence" value="ECO:0007669"/>
    <property type="project" value="UniProtKB-UniRule"/>
</dbReference>
<evidence type="ECO:0000256" key="3">
    <source>
        <dbReference type="ARBA" id="ARBA00010280"/>
    </source>
</evidence>
<dbReference type="InterPro" id="IPR016188">
    <property type="entry name" value="PurM-like_N"/>
</dbReference>
<evidence type="ECO:0000313" key="19">
    <source>
        <dbReference type="Proteomes" id="UP000027093"/>
    </source>
</evidence>
<comment type="pathway">
    <text evidence="2 15">Purine metabolism; IMP biosynthesis via de novo pathway; 5-amino-1-(5-phospho-D-ribosyl)imidazole from N(2)-formyl-N(1)-(5-phospho-D-ribosyl)glycinamide: step 2/2.</text>
</comment>
<dbReference type="CDD" id="cd02196">
    <property type="entry name" value="PurM"/>
    <property type="match status" value="1"/>
</dbReference>
<proteinExistence type="inferred from homology"/>
<feature type="domain" description="PurM-like N-terminal" evidence="16">
    <location>
        <begin position="50"/>
        <end position="168"/>
    </location>
</feature>
<evidence type="ECO:0000259" key="17">
    <source>
        <dbReference type="Pfam" id="PF02769"/>
    </source>
</evidence>
<dbReference type="PANTHER" id="PTHR10520:SF12">
    <property type="entry name" value="TRIFUNCTIONAL PURINE BIOSYNTHETIC PROTEIN ADENOSINE-3"/>
    <property type="match status" value="1"/>
</dbReference>
<reference evidence="18 19" key="1">
    <citation type="journal article" date="2014" name="Int. J. Syst. Evol. Microbiol.">
        <title>Nitrososphaera viennensis gen. nov., sp. nov., an aerobic and mesophilic, ammonia-oxidizing archaeon from soil and a member of the archaeal phylum Thaumarchaeota.</title>
        <authorList>
            <person name="Stieglmeier M."/>
            <person name="Klingl A."/>
            <person name="Alves R.J."/>
            <person name="Rittmann S.K."/>
            <person name="Melcher M."/>
            <person name="Leisch N."/>
            <person name="Schleper C."/>
        </authorList>
    </citation>
    <scope>NUCLEOTIDE SEQUENCE [LARGE SCALE GENOMIC DNA]</scope>
    <source>
        <strain evidence="18">EN76</strain>
    </source>
</reference>
<dbReference type="InterPro" id="IPR036921">
    <property type="entry name" value="PurM-like_N_sf"/>
</dbReference>
<comment type="similarity">
    <text evidence="3 15">Belongs to the AIR synthase family.</text>
</comment>
<dbReference type="PANTHER" id="PTHR10520">
    <property type="entry name" value="TRIFUNCTIONAL PURINE BIOSYNTHETIC PROTEIN ADENOSINE-3-RELATED"/>
    <property type="match status" value="1"/>
</dbReference>
<dbReference type="EMBL" id="CP007536">
    <property type="protein sequence ID" value="AIC15706.1"/>
    <property type="molecule type" value="Genomic_DNA"/>
</dbReference>
<dbReference type="GO" id="GO:0005524">
    <property type="term" value="F:ATP binding"/>
    <property type="evidence" value="ECO:0007669"/>
    <property type="project" value="UniProtKB-KW"/>
</dbReference>
<comment type="subcellular location">
    <subcellularLocation>
        <location evidence="1 15">Cytoplasm</location>
    </subcellularLocation>
</comment>
<dbReference type="InterPro" id="IPR010918">
    <property type="entry name" value="PurM-like_C_dom"/>
</dbReference>
<keyword evidence="6 15" id="KW-0963">Cytoplasm</keyword>
<dbReference type="SUPFAM" id="SSF56042">
    <property type="entry name" value="PurM C-terminal domain-like"/>
    <property type="match status" value="1"/>
</dbReference>
<dbReference type="InterPro" id="IPR036676">
    <property type="entry name" value="PurM-like_C_sf"/>
</dbReference>
<evidence type="ECO:0000256" key="13">
    <source>
        <dbReference type="ARBA" id="ARBA00033093"/>
    </source>
</evidence>
<dbReference type="HOGENOM" id="CLU_047116_0_0_2"/>